<dbReference type="EMBL" id="BRYB01001778">
    <property type="protein sequence ID" value="GMI33521.1"/>
    <property type="molecule type" value="Genomic_DNA"/>
</dbReference>
<evidence type="ECO:0000313" key="4">
    <source>
        <dbReference type="EMBL" id="GMI33521.1"/>
    </source>
</evidence>
<proteinExistence type="inferred from homology"/>
<dbReference type="PANTHER" id="PTHR45688">
    <property type="match status" value="1"/>
</dbReference>
<organism evidence="4 5">
    <name type="scientific">Tetraparma gracilis</name>
    <dbReference type="NCBI Taxonomy" id="2962635"/>
    <lineage>
        <taxon>Eukaryota</taxon>
        <taxon>Sar</taxon>
        <taxon>Stramenopiles</taxon>
        <taxon>Ochrophyta</taxon>
        <taxon>Bolidophyceae</taxon>
        <taxon>Parmales</taxon>
        <taxon>Triparmaceae</taxon>
        <taxon>Tetraparma</taxon>
    </lineage>
</organism>
<evidence type="ECO:0000256" key="1">
    <source>
        <dbReference type="ARBA" id="ARBA00008954"/>
    </source>
</evidence>
<comment type="similarity">
    <text evidence="1 3">Belongs to the class-III pyridoxal-phosphate-dependent aminotransferase family.</text>
</comment>
<sequence length="520" mass="55908">MPSSSDSAITSALVHFLSTAALFRFFRFLHQVPALQLVPLPITSELAPRALLSLPPNPAPPPTTSLLPSRQKHTPSCQSISYINTSPLTVLSASKSYIHSYTPSTVTVYLDTRNNVSSAGHGNPAIADAVHQQMLLQNSNSRYLHSSFNELKEQIAARLGGADDDGRGPWKIILTNAGSESNDVALRIARAHLQHKRSCKTFTTYTYSMSYHGHSTSCLSVSPYKLRKLGHHDSSLYCPPDTQVVWLPTPCPSSTPSPSTAFDAAYTPSPSTLMFECGMSVAGVVLPPASYLSSAVSKIRSDGGLAIYDEVQSCCYRTGEFTCFQTMGYPSPDIVTLGKPLGNGFPLSACCVRADVLESFENEGLEYFNTFGGNAAACAAGLATLSELDRLRPVSDTTGALLLGLLRDLHNKHPRMICDVRGRGMFLGVEFLNVRAPSDPSPEGTLELSFVASRLKDFHHVLTTIDGAKDSVMVIKPPLCFSPQDAAYFADCLDKAITECLRDVDENGAMGVLGCGATST</sequence>
<name>A0ABQ6MU89_9STRA</name>
<evidence type="ECO:0000313" key="5">
    <source>
        <dbReference type="Proteomes" id="UP001165060"/>
    </source>
</evidence>
<reference evidence="4 5" key="1">
    <citation type="journal article" date="2023" name="Commun. Biol.">
        <title>Genome analysis of Parmales, the sister group of diatoms, reveals the evolutionary specialization of diatoms from phago-mixotrophs to photoautotrophs.</title>
        <authorList>
            <person name="Ban H."/>
            <person name="Sato S."/>
            <person name="Yoshikawa S."/>
            <person name="Yamada K."/>
            <person name="Nakamura Y."/>
            <person name="Ichinomiya M."/>
            <person name="Sato N."/>
            <person name="Blanc-Mathieu R."/>
            <person name="Endo H."/>
            <person name="Kuwata A."/>
            <person name="Ogata H."/>
        </authorList>
    </citation>
    <scope>NUCLEOTIDE SEQUENCE [LARGE SCALE GENOMIC DNA]</scope>
</reference>
<dbReference type="Pfam" id="PF00202">
    <property type="entry name" value="Aminotran_3"/>
    <property type="match status" value="1"/>
</dbReference>
<dbReference type="Gene3D" id="3.40.640.10">
    <property type="entry name" value="Type I PLP-dependent aspartate aminotransferase-like (Major domain)"/>
    <property type="match status" value="1"/>
</dbReference>
<evidence type="ECO:0000256" key="2">
    <source>
        <dbReference type="ARBA" id="ARBA00022898"/>
    </source>
</evidence>
<comment type="caution">
    <text evidence="4">The sequence shown here is derived from an EMBL/GenBank/DDBJ whole genome shotgun (WGS) entry which is preliminary data.</text>
</comment>
<dbReference type="Gene3D" id="3.90.1150.10">
    <property type="entry name" value="Aspartate Aminotransferase, domain 1"/>
    <property type="match status" value="1"/>
</dbReference>
<dbReference type="InterPro" id="IPR015424">
    <property type="entry name" value="PyrdxlP-dep_Trfase"/>
</dbReference>
<protein>
    <submittedName>
        <fullName evidence="4">Uncharacterized protein</fullName>
    </submittedName>
</protein>
<dbReference type="SUPFAM" id="SSF53383">
    <property type="entry name" value="PLP-dependent transferases"/>
    <property type="match status" value="1"/>
</dbReference>
<accession>A0ABQ6MU89</accession>
<dbReference type="PANTHER" id="PTHR45688:SF13">
    <property type="entry name" value="ALANINE--GLYOXYLATE AMINOTRANSFERASE 2-LIKE"/>
    <property type="match status" value="1"/>
</dbReference>
<keyword evidence="2 3" id="KW-0663">Pyridoxal phosphate</keyword>
<gene>
    <name evidence="4" type="ORF">TeGR_g3271</name>
</gene>
<dbReference type="InterPro" id="IPR005814">
    <property type="entry name" value="Aminotrans_3"/>
</dbReference>
<keyword evidence="5" id="KW-1185">Reference proteome</keyword>
<dbReference type="InterPro" id="IPR015422">
    <property type="entry name" value="PyrdxlP-dep_Trfase_small"/>
</dbReference>
<dbReference type="Proteomes" id="UP001165060">
    <property type="component" value="Unassembled WGS sequence"/>
</dbReference>
<dbReference type="InterPro" id="IPR015421">
    <property type="entry name" value="PyrdxlP-dep_Trfase_major"/>
</dbReference>
<evidence type="ECO:0000256" key="3">
    <source>
        <dbReference type="RuleBase" id="RU003560"/>
    </source>
</evidence>